<feature type="coiled-coil region" evidence="1">
    <location>
        <begin position="2053"/>
        <end position="2080"/>
    </location>
</feature>
<feature type="compositionally biased region" description="Basic and acidic residues" evidence="2">
    <location>
        <begin position="585"/>
        <end position="600"/>
    </location>
</feature>
<feature type="region of interest" description="Disordered" evidence="2">
    <location>
        <begin position="1032"/>
        <end position="1116"/>
    </location>
</feature>
<feature type="compositionally biased region" description="Basic and acidic residues" evidence="2">
    <location>
        <begin position="2141"/>
        <end position="2156"/>
    </location>
</feature>
<dbReference type="OrthoDB" id="6099285at2759"/>
<feature type="region of interest" description="Disordered" evidence="2">
    <location>
        <begin position="733"/>
        <end position="757"/>
    </location>
</feature>
<feature type="compositionally biased region" description="Polar residues" evidence="2">
    <location>
        <begin position="1032"/>
        <end position="1042"/>
    </location>
</feature>
<name>A0A9U8E490_BIOGL</name>
<feature type="compositionally biased region" description="Basic residues" evidence="2">
    <location>
        <begin position="1"/>
        <end position="10"/>
    </location>
</feature>
<dbReference type="GeneID" id="106058284"/>
<feature type="compositionally biased region" description="Basic and acidic residues" evidence="2">
    <location>
        <begin position="1361"/>
        <end position="1375"/>
    </location>
</feature>
<keyword evidence="3" id="KW-1185">Reference proteome</keyword>
<reference evidence="4" key="1">
    <citation type="submission" date="2025-08" db="UniProtKB">
        <authorList>
            <consortium name="RefSeq"/>
        </authorList>
    </citation>
    <scope>IDENTIFICATION</scope>
</reference>
<feature type="region of interest" description="Disordered" evidence="2">
    <location>
        <begin position="585"/>
        <end position="604"/>
    </location>
</feature>
<evidence type="ECO:0000256" key="2">
    <source>
        <dbReference type="SAM" id="MobiDB-lite"/>
    </source>
</evidence>
<dbReference type="KEGG" id="bgt:106058284"/>
<evidence type="ECO:0000256" key="1">
    <source>
        <dbReference type="SAM" id="Coils"/>
    </source>
</evidence>
<evidence type="ECO:0000313" key="3">
    <source>
        <dbReference type="Proteomes" id="UP001165740"/>
    </source>
</evidence>
<feature type="region of interest" description="Disordered" evidence="2">
    <location>
        <begin position="2231"/>
        <end position="2286"/>
    </location>
</feature>
<feature type="region of interest" description="Disordered" evidence="2">
    <location>
        <begin position="2129"/>
        <end position="2192"/>
    </location>
</feature>
<feature type="compositionally biased region" description="Basic and acidic residues" evidence="2">
    <location>
        <begin position="857"/>
        <end position="872"/>
    </location>
</feature>
<feature type="compositionally biased region" description="Polar residues" evidence="2">
    <location>
        <begin position="2330"/>
        <end position="2342"/>
    </location>
</feature>
<feature type="region of interest" description="Disordered" evidence="2">
    <location>
        <begin position="2303"/>
        <end position="2342"/>
    </location>
</feature>
<organism evidence="3 4">
    <name type="scientific">Biomphalaria glabrata</name>
    <name type="common">Bloodfluke planorb</name>
    <name type="synonym">Freshwater snail</name>
    <dbReference type="NCBI Taxonomy" id="6526"/>
    <lineage>
        <taxon>Eukaryota</taxon>
        <taxon>Metazoa</taxon>
        <taxon>Spiralia</taxon>
        <taxon>Lophotrochozoa</taxon>
        <taxon>Mollusca</taxon>
        <taxon>Gastropoda</taxon>
        <taxon>Heterobranchia</taxon>
        <taxon>Euthyneura</taxon>
        <taxon>Panpulmonata</taxon>
        <taxon>Hygrophila</taxon>
        <taxon>Lymnaeoidea</taxon>
        <taxon>Planorbidae</taxon>
        <taxon>Biomphalaria</taxon>
    </lineage>
</organism>
<sequence length="2342" mass="263305">MNASLRNKRAPRSDDSPLPPKQTEWRKYSKTLIEELKEKLEDRRVKTLALLAENKDLAAFHEIDTESDGLDDTSTNVTSKIDRQSAQQELDSEQMLALSSQSEASSLTDCDCCKDELHSALHRHCAFSENVTGCDGDCTHYSYSLTSSVSTEEEDHSKSTSLTPPPHHSKDTVTSPGRTLAAYGENDANSPALTLKKEASRTDASLSMCGGLRVHDHVSSAYVVRRSSSHYCLTASTSLVTHNEKVRMSRSYTHLDQDIDYELQYEKMYSSVSRIGCIRCLDPRETFDTSKHCEDIRFDDVERDTTIQTQLTDLVSDSFAGTPTGAFKEIAQTNEVNLSQSSIISNRTPDRKEFPDKSKLTLDISFLNDEMKTGDRIAEIRDEYTDHVIEDRTNPVGMQTEIGLEYLKTLTGKLNEIVCNKQCGDIKKPLKTEYFEPEKKVTDLASCDRKASEKCYFQWKQMFEEICDVINKSLLEDIDKMLVLQLKQRINRCSAGLNVSSNSGYATSMKDVGESSHELEGSYTFSMSDWSSQQLKMCLEKARLASTLQKKVSQGKSNIATTAARKAYEKAIGDFDGVMNDFLKSHLPEDGQRPRDDQNRIDPVASFRRSETFVIDKDSDIEQRSTWNISESPFLKLDTVANNEESYKQNDGTSDYIEEDVMKGNKSGPGSYNNDKPPKSSPTFLVSKEPPVVRKQAKRKKQSSKRHIANQFLSGIKGSDTDAYLLKHKSPAANIDSESDSTDSVSDTIDPNPPKYTSSILAQLLDYDSQDEKTFGKHDQAVSDERFQGYDQSVSDERFQGYDQSVSDERFQGYDQSVSDERFQGYDQAVSEERFQGYDKSKLDTSPIKYEVSLSETKSKENEQSELDRRAEQSILDNTLQTNEQTKIIVNTKNAFSLNNDRVVSDITFDSEENFACNHPMENINTFALATTEIDKDPCIDYDSDFNTGSISECIQEEDENVDNDDHDLGLCFKTSDKKDVDSSTFYLDRPGRSRDSSDMNDDAALAKEKTNLDVFDLEVLNGKDEQNTTLGTKVKTDNVNNEEIDHSTIDPKTLKSEKTKDGDVSASHTAGGAACKPSHFSKKEDEEENIGTNRTKTRGVKSFHQTETPGTSAGVDITATTSSSCNYRESKRRFGKHVLKLSDDKPSDCGRAQFIPMVEWSSSEEDVFEDLTRDKSPSDLLRQKQKEIVDEKLKKLTEISKRRRKSRSPVSYRLPDSYVNLKTLLQNALRDGDQEMNITDAAYASLSFGQKQLFTVLKSPVEAHRETVPAQPSVSDLLIARLNDDETDPDLKIASTEPTQGLAHEENNEIIEVSNEFQTPGDNTIKLPSQLLKAITSPESPQRFVTISSFTSQSPTKAKQLNERGQHGAAKELSSKTASTDRASSVSSTSDEYNLPENVSQDRNDSIPLDELFNFETQVGEIQEENILPDQFENSDILKNTQRCNPKQKEIGSSPGLESTEILAQDQKVQLTLSGQETKAVDTRVREVKMEHQVVSHVPRPLLTAVTEGGPFVVCDDNEDFQLSNKEVILNEVRVFLSQDPNIGKRKCCTDYGQQSSIAKTDSKNADQKGTTKDQLDWHDDENRLLIPTPVNSPYNSDEDNEHAQHIEDDEEGKGEALVDKLDDWMFVGDFETFRKFVDAKKTTDKSECVFGVRNNATEPVNLSRLDCVKSDINRESEQSTEESHKDVSTKIYVECCGQSSKNSHTDGPNDQKDTNTPEAKRLSPTVLKILEINANAEIDCSSERQGHNQNILSSLLDKITLLENLLGQSQKPDNTTKDQLYPNSVSCLPSEHPHTRTGHATTSQLPINAPLLCPFCIHEYPRSTFQNCWDYYGMCGRRSTGVVHLNEEMVDRFATDKVRSRASQTEASNVTREKIVRLHSVSTQCLPHDCESNRNMECLVPTKQTKQFGCQVDFIPTKCQCMQQCLSSIDNLEGIERKLHEELVSSVKSCKKETEDLVNVGYDRVSTLLTTQLTESFDRSQQILSSLMTTYNQTVIQQLADINRSIASMQSVKELTTDGKGQTTKTGIDYDTLKMRVVELTSQRDAEKVFHKITRESLRALERDHDRLRQEYVRATYRRHHHNIEGEARQRVYNLLSEPDSHHCRHRSDKGHHSKYFTRLASDETKRFYSTDDQPEQPAGRDRSIHTACKDESRKHKSEGAGSRACSETSKSRAHRRDKKSGHLSKRHDKDLNKDIMAAFDNSISFGNSRNFSCEVVNDSSLCCQVELKPSMSQSEENRERSRPESRSKTESSQHLTTGSREEHSTNTERSSTEQHYGIKGSRNAKLHASVVKDGGACALQRPAVLPTNESSADKSVTKTKTEPVVSDSKSSLALTNDSF</sequence>
<feature type="region of interest" description="Disordered" evidence="2">
    <location>
        <begin position="646"/>
        <end position="707"/>
    </location>
</feature>
<feature type="region of interest" description="Disordered" evidence="2">
    <location>
        <begin position="1349"/>
        <end position="1407"/>
    </location>
</feature>
<gene>
    <name evidence="4" type="primary">LOC106058284</name>
</gene>
<dbReference type="Proteomes" id="UP001165740">
    <property type="component" value="Chromosome 1"/>
</dbReference>
<feature type="compositionally biased region" description="Polar residues" evidence="2">
    <location>
        <begin position="1771"/>
        <end position="1789"/>
    </location>
</feature>
<feature type="region of interest" description="Disordered" evidence="2">
    <location>
        <begin position="1700"/>
        <end position="1724"/>
    </location>
</feature>
<feature type="region of interest" description="Disordered" evidence="2">
    <location>
        <begin position="1771"/>
        <end position="1803"/>
    </location>
</feature>
<feature type="compositionally biased region" description="Basic and acidic residues" evidence="2">
    <location>
        <begin position="2238"/>
        <end position="2254"/>
    </location>
</feature>
<feature type="region of interest" description="Disordered" evidence="2">
    <location>
        <begin position="1590"/>
        <end position="1615"/>
    </location>
</feature>
<feature type="compositionally biased region" description="Basic and acidic residues" evidence="2">
    <location>
        <begin position="1562"/>
        <end position="1576"/>
    </location>
</feature>
<feature type="region of interest" description="Disordered" evidence="2">
    <location>
        <begin position="1"/>
        <end position="26"/>
    </location>
</feature>
<dbReference type="RefSeq" id="XP_013071130.2">
    <property type="nucleotide sequence ID" value="XM_013215676.2"/>
</dbReference>
<feature type="compositionally biased region" description="Basic and acidic residues" evidence="2">
    <location>
        <begin position="2262"/>
        <end position="2275"/>
    </location>
</feature>
<proteinExistence type="predicted"/>
<protein>
    <submittedName>
        <fullName evidence="4">Uncharacterized protein LOC106058284</fullName>
    </submittedName>
</protein>
<evidence type="ECO:0000313" key="4">
    <source>
        <dbReference type="RefSeq" id="XP_013071130.2"/>
    </source>
</evidence>
<feature type="compositionally biased region" description="Basic and acidic residues" evidence="2">
    <location>
        <begin position="2314"/>
        <end position="2324"/>
    </location>
</feature>
<feature type="compositionally biased region" description="Basic residues" evidence="2">
    <location>
        <begin position="2174"/>
        <end position="2189"/>
    </location>
</feature>
<feature type="compositionally biased region" description="Polar residues" evidence="2">
    <location>
        <begin position="1349"/>
        <end position="1360"/>
    </location>
</feature>
<keyword evidence="1" id="KW-0175">Coiled coil</keyword>
<feature type="compositionally biased region" description="Basic residues" evidence="2">
    <location>
        <begin position="695"/>
        <end position="707"/>
    </location>
</feature>
<feature type="compositionally biased region" description="Basic and acidic residues" evidence="2">
    <location>
        <begin position="1705"/>
        <end position="1723"/>
    </location>
</feature>
<feature type="compositionally biased region" description="Low complexity" evidence="2">
    <location>
        <begin position="1378"/>
        <end position="1392"/>
    </location>
</feature>
<feature type="region of interest" description="Disordered" evidence="2">
    <location>
        <begin position="150"/>
        <end position="177"/>
    </location>
</feature>
<accession>A0A9U8E490</accession>
<feature type="region of interest" description="Disordered" evidence="2">
    <location>
        <begin position="854"/>
        <end position="877"/>
    </location>
</feature>
<feature type="compositionally biased region" description="Basic and acidic residues" evidence="2">
    <location>
        <begin position="1044"/>
        <end position="1064"/>
    </location>
</feature>
<feature type="region of interest" description="Disordered" evidence="2">
    <location>
        <begin position="1557"/>
        <end position="1576"/>
    </location>
</feature>